<feature type="region of interest" description="Disordered" evidence="1">
    <location>
        <begin position="177"/>
        <end position="235"/>
    </location>
</feature>
<evidence type="ECO:0000313" key="2">
    <source>
        <dbReference type="EMBL" id="KAE8264278.1"/>
    </source>
</evidence>
<evidence type="ECO:0000256" key="1">
    <source>
        <dbReference type="SAM" id="MobiDB-lite"/>
    </source>
</evidence>
<name>A0A8X7N2P4_9BASI</name>
<sequence>MVDSIVRAKAGRTYEIECQHPRMVPGGPDLKLTTIDYKMTLYTTEEPPQAGDVIHISGALIPTPEPFISASSFSVLFRGPLPDSFDPPCPTVVWVGSVVDVNEGEGWFRMRFVEYDRRKTARVPTQGIVEKMGRLWENAPAVRKDSIVVVRGTIKAVTDITSLFTITAEAIQFLPMSGGGAAGPSTPVKKRKYERKNLYNSSTQAAEDAEDDASIISPPPAAEVPTPSGKGKAKK</sequence>
<organism evidence="2 3">
    <name type="scientific">Tilletia walkeri</name>
    <dbReference type="NCBI Taxonomy" id="117179"/>
    <lineage>
        <taxon>Eukaryota</taxon>
        <taxon>Fungi</taxon>
        <taxon>Dikarya</taxon>
        <taxon>Basidiomycota</taxon>
        <taxon>Ustilaginomycotina</taxon>
        <taxon>Exobasidiomycetes</taxon>
        <taxon>Tilletiales</taxon>
        <taxon>Tilletiaceae</taxon>
        <taxon>Tilletia</taxon>
    </lineage>
</organism>
<accession>A0A8X7N2P4</accession>
<reference evidence="2" key="2">
    <citation type="journal article" date="2019" name="IMA Fungus">
        <title>Genome sequencing and comparison of five Tilletia species to identify candidate genes for the detection of regulated species infecting wheat.</title>
        <authorList>
            <person name="Nguyen H.D.T."/>
            <person name="Sultana T."/>
            <person name="Kesanakurti P."/>
            <person name="Hambleton S."/>
        </authorList>
    </citation>
    <scope>NUCLEOTIDE SEQUENCE</scope>
    <source>
        <strain evidence="2">DAOMC 236422</strain>
    </source>
</reference>
<dbReference type="AlphaFoldDB" id="A0A8X7N2P4"/>
<reference evidence="2" key="1">
    <citation type="submission" date="2016-04" db="EMBL/GenBank/DDBJ databases">
        <authorList>
            <person name="Nguyen H.D."/>
            <person name="Samba Siva P."/>
            <person name="Cullis J."/>
            <person name="Levesque C.A."/>
            <person name="Hambleton S."/>
        </authorList>
    </citation>
    <scope>NUCLEOTIDE SEQUENCE</scope>
    <source>
        <strain evidence="2">DAOMC 236422</strain>
    </source>
</reference>
<proteinExistence type="predicted"/>
<dbReference type="Proteomes" id="UP000078113">
    <property type="component" value="Unassembled WGS sequence"/>
</dbReference>
<comment type="caution">
    <text evidence="2">The sequence shown here is derived from an EMBL/GenBank/DDBJ whole genome shotgun (WGS) entry which is preliminary data.</text>
</comment>
<gene>
    <name evidence="2" type="ORF">A4X09_0g7009</name>
</gene>
<dbReference type="EMBL" id="LWDG02000552">
    <property type="protein sequence ID" value="KAE8264278.1"/>
    <property type="molecule type" value="Genomic_DNA"/>
</dbReference>
<evidence type="ECO:0000313" key="3">
    <source>
        <dbReference type="Proteomes" id="UP000078113"/>
    </source>
</evidence>
<protein>
    <submittedName>
        <fullName evidence="2">Uncharacterized protein</fullName>
    </submittedName>
</protein>
<keyword evidence="3" id="KW-1185">Reference proteome</keyword>